<dbReference type="STRING" id="947166.A0A1D1VTW4"/>
<feature type="binding site" evidence="10">
    <location>
        <position position="279"/>
    </location>
    <ligand>
        <name>[4Fe-4S] cluster</name>
        <dbReference type="ChEBI" id="CHEBI:49883"/>
    </ligand>
</feature>
<feature type="binding site" evidence="10">
    <location>
        <position position="257"/>
    </location>
    <ligand>
        <name>[2Fe-2S] cluster</name>
        <dbReference type="ChEBI" id="CHEBI:190135"/>
    </ligand>
</feature>
<dbReference type="InterPro" id="IPR049011">
    <property type="entry name" value="Anamorsin_N_metazoan"/>
</dbReference>
<feature type="binding site" evidence="10">
    <location>
        <position position="290"/>
    </location>
    <ligand>
        <name>[4Fe-4S] cluster</name>
        <dbReference type="ChEBI" id="CHEBI:49883"/>
    </ligand>
</feature>
<dbReference type="GO" id="GO:0051537">
    <property type="term" value="F:2 iron, 2 sulfur cluster binding"/>
    <property type="evidence" value="ECO:0007669"/>
    <property type="project" value="UniProtKB-UniRule"/>
</dbReference>
<feature type="binding site" evidence="10">
    <location>
        <position position="244"/>
    </location>
    <ligand>
        <name>[2Fe-2S] cluster</name>
        <dbReference type="ChEBI" id="CHEBI:190135"/>
    </ligand>
</feature>
<keyword evidence="3 10" id="KW-0004">4Fe-4S</keyword>
<dbReference type="Pfam" id="PF05093">
    <property type="entry name" value="CIAPIN1"/>
    <property type="match status" value="1"/>
</dbReference>
<evidence type="ECO:0000256" key="1">
    <source>
        <dbReference type="ARBA" id="ARBA00001966"/>
    </source>
</evidence>
<evidence type="ECO:0000313" key="13">
    <source>
        <dbReference type="EMBL" id="GAV04346.1"/>
    </source>
</evidence>
<feature type="binding site" evidence="10">
    <location>
        <position position="287"/>
    </location>
    <ligand>
        <name>[4Fe-4S] cluster</name>
        <dbReference type="ChEBI" id="CHEBI:49883"/>
    </ligand>
</feature>
<comment type="caution">
    <text evidence="10">Lacks conserved residue(s) required for the propagation of feature annotation.</text>
</comment>
<reference evidence="13 14" key="1">
    <citation type="journal article" date="2016" name="Nat. Commun.">
        <title>Extremotolerant tardigrade genome and improved radiotolerance of human cultured cells by tardigrade-unique protein.</title>
        <authorList>
            <person name="Hashimoto T."/>
            <person name="Horikawa D.D."/>
            <person name="Saito Y."/>
            <person name="Kuwahara H."/>
            <person name="Kozuka-Hata H."/>
            <person name="Shin-I T."/>
            <person name="Minakuchi Y."/>
            <person name="Ohishi K."/>
            <person name="Motoyama A."/>
            <person name="Aizu T."/>
            <person name="Enomoto A."/>
            <person name="Kondo K."/>
            <person name="Tanaka S."/>
            <person name="Hara Y."/>
            <person name="Koshikawa S."/>
            <person name="Sagara H."/>
            <person name="Miura T."/>
            <person name="Yokobori S."/>
            <person name="Miyagawa K."/>
            <person name="Suzuki Y."/>
            <person name="Kubo T."/>
            <person name="Oyama M."/>
            <person name="Kohara Y."/>
            <person name="Fujiyama A."/>
            <person name="Arakawa K."/>
            <person name="Katayama T."/>
            <person name="Toyoda A."/>
            <person name="Kunieda T."/>
        </authorList>
    </citation>
    <scope>NUCLEOTIDE SEQUENCE [LARGE SCALE GENOMIC DNA]</scope>
    <source>
        <strain evidence="13 14">YOKOZUNA-1</strain>
    </source>
</reference>
<comment type="cofactor">
    <cofactor evidence="10">
        <name>[2Fe-2S] cluster</name>
        <dbReference type="ChEBI" id="CHEBI:190135"/>
    </cofactor>
</comment>
<comment type="domain">
    <text evidence="10">The twin Cx2C motifs are involved in the recognition by the mitochondrial MIA40-ERV1 disulfide relay system. The formation of 2 disulfide bonds in the Cx2C motifs through dithiol/disulfide exchange reactions effectively traps the protein in the mitochondrial intermembrane space.</text>
</comment>
<dbReference type="PANTHER" id="PTHR13273">
    <property type="entry name" value="ANAMORSIN"/>
    <property type="match status" value="1"/>
</dbReference>
<feature type="binding site" evidence="10">
    <location>
        <position position="276"/>
    </location>
    <ligand>
        <name>[4Fe-4S] cluster</name>
        <dbReference type="ChEBI" id="CHEBI:49883"/>
    </ligand>
</feature>
<keyword evidence="6 10" id="KW-0479">Metal-binding</keyword>
<evidence type="ECO:0000256" key="9">
    <source>
        <dbReference type="ARBA" id="ARBA00023128"/>
    </source>
</evidence>
<comment type="domain">
    <text evidence="10">The C-terminal domain binds 2 Fe-S clusters but is otherwise mostly in an intrinsically disordered conformation.</text>
</comment>
<evidence type="ECO:0000256" key="2">
    <source>
        <dbReference type="ARBA" id="ARBA00008169"/>
    </source>
</evidence>
<keyword evidence="5 10" id="KW-0001">2Fe-2S</keyword>
<dbReference type="GO" id="GO:0051539">
    <property type="term" value="F:4 iron, 4 sulfur cluster binding"/>
    <property type="evidence" value="ECO:0007669"/>
    <property type="project" value="UniProtKB-KW"/>
</dbReference>
<proteinExistence type="inferred from homology"/>
<name>A0A1D1VTW4_RAMVA</name>
<protein>
    <recommendedName>
        <fullName evidence="10">Anamorsin homolog</fullName>
    </recommendedName>
    <alternativeName>
        <fullName evidence="10">Fe-S cluster assembly protein DRE2 homolog</fullName>
    </alternativeName>
</protein>
<evidence type="ECO:0000259" key="11">
    <source>
        <dbReference type="Pfam" id="PF05093"/>
    </source>
</evidence>
<dbReference type="Pfam" id="PF20922">
    <property type="entry name" value="Anamorsin_N"/>
    <property type="match status" value="1"/>
</dbReference>
<comment type="caution">
    <text evidence="13">The sequence shown here is derived from an EMBL/GenBank/DDBJ whole genome shotgun (WGS) entry which is preliminary data.</text>
</comment>
<keyword evidence="8 10" id="KW-0411">Iron-sulfur</keyword>
<keyword evidence="4 10" id="KW-0963">Cytoplasm</keyword>
<feature type="binding site" evidence="10">
    <location>
        <position position="255"/>
    </location>
    <ligand>
        <name>[2Fe-2S] cluster</name>
        <dbReference type="ChEBI" id="CHEBI:190135"/>
    </ligand>
</feature>
<dbReference type="InterPro" id="IPR046408">
    <property type="entry name" value="CIAPIN1"/>
</dbReference>
<accession>A0A1D1VTW4</accession>
<keyword evidence="14" id="KW-1185">Reference proteome</keyword>
<dbReference type="EMBL" id="BDGG01000010">
    <property type="protein sequence ID" value="GAV04346.1"/>
    <property type="molecule type" value="Genomic_DNA"/>
</dbReference>
<evidence type="ECO:0000313" key="14">
    <source>
        <dbReference type="Proteomes" id="UP000186922"/>
    </source>
</evidence>
<comment type="subunit">
    <text evidence="10">Monomer.</text>
</comment>
<dbReference type="GO" id="GO:0016226">
    <property type="term" value="P:iron-sulfur cluster assembly"/>
    <property type="evidence" value="ECO:0007669"/>
    <property type="project" value="UniProtKB-UniRule"/>
</dbReference>
<feature type="short sequence motif" description="Cx2C motif 2" evidence="10">
    <location>
        <begin position="287"/>
        <end position="290"/>
    </location>
</feature>
<dbReference type="Gene3D" id="3.40.50.150">
    <property type="entry name" value="Vaccinia Virus protein VP39"/>
    <property type="match status" value="1"/>
</dbReference>
<feature type="domain" description="Anamorsin C-terminal" evidence="11">
    <location>
        <begin position="272"/>
        <end position="306"/>
    </location>
</feature>
<dbReference type="OrthoDB" id="311633at2759"/>
<comment type="subcellular location">
    <subcellularLocation>
        <location evidence="10">Cytoplasm</location>
    </subcellularLocation>
    <subcellularLocation>
        <location evidence="10">Mitochondrion intermembrane space</location>
    </subcellularLocation>
</comment>
<keyword evidence="7 10" id="KW-0408">Iron</keyword>
<feature type="domain" description="Anamorsin N-terminal" evidence="12">
    <location>
        <begin position="11"/>
        <end position="175"/>
    </location>
</feature>
<evidence type="ECO:0000256" key="10">
    <source>
        <dbReference type="HAMAP-Rule" id="MF_03115"/>
    </source>
</evidence>
<dbReference type="Proteomes" id="UP000186922">
    <property type="component" value="Unassembled WGS sequence"/>
</dbReference>
<keyword evidence="9 10" id="KW-0496">Mitochondrion</keyword>
<dbReference type="HAMAP" id="MF_03115">
    <property type="entry name" value="Anamorsin"/>
    <property type="match status" value="1"/>
</dbReference>
<dbReference type="AlphaFoldDB" id="A0A1D1VTW4"/>
<evidence type="ECO:0000259" key="12">
    <source>
        <dbReference type="Pfam" id="PF20922"/>
    </source>
</evidence>
<dbReference type="GO" id="GO:0005758">
    <property type="term" value="C:mitochondrial intermembrane space"/>
    <property type="evidence" value="ECO:0007669"/>
    <property type="project" value="UniProtKB-SubCell"/>
</dbReference>
<dbReference type="GO" id="GO:0046872">
    <property type="term" value="F:metal ion binding"/>
    <property type="evidence" value="ECO:0007669"/>
    <property type="project" value="UniProtKB-KW"/>
</dbReference>
<gene>
    <name evidence="13" type="primary">RvY_14637-1</name>
    <name evidence="13" type="synonym">RvY_14637.1</name>
    <name evidence="13" type="ORF">RvY_14637</name>
</gene>
<comment type="domain">
    <text evidence="10">The N-terminal domain has structural similarity with S-adenosyl-L-methionine-dependent methyltransferases, but does not bind S-adenosyl-L-methionine. It is required for correct assembly of the 2 Fe-S clusters.</text>
</comment>
<sequence length="315" mass="34016">MTIFDAVDLSGKTIALLWHAGVDPEQLKSYVADFQGWIGSGGHLSVENVERLSMSNHPDSYFDVVVSGVVPLQTLVHDDSILPEVIRILKPNGTFVFQEVVVPLSTPGLPVKTESWLKSHLKINGFVAADEDFRDIVVPDDVLGKMRTSLQIPFSLPLKVCQGCVRKPAYEIGSSSRLPGAAELSKTTNGTNGNYVAPLKDAAKVWALSTSDMMDDDVDLIDQNEMLEEGDLVRPDPTSLKVDCGPGKKRACKNCSCGLAEELESKAAPTKVISSCGSCYLGDAFRCASCPYAGMPPFKPGEQITLSSRQLNPDI</sequence>
<evidence type="ECO:0000256" key="7">
    <source>
        <dbReference type="ARBA" id="ARBA00023004"/>
    </source>
</evidence>
<comment type="similarity">
    <text evidence="2 10">Belongs to the anamorsin family.</text>
</comment>
<comment type="function">
    <text evidence="10">Component of the cytosolic iron-sulfur (Fe-S) protein assembly (CIA) machinery. Required for the maturation of extramitochondrial Fe-S proteins. Part of an electron transfer chain functioning in an early step of cytosolic Fe-S biogenesis, facilitating the de novo assembly of a [4Fe-4S] cluster on the cytosolic Fe-S scaffold complex. Electrons are transferred from NADPH via a FAD- and FMN-containing diflavin oxidoreductase. Together with the diflavin oxidoreductase, also required for the assembly of the diferric tyrosyl radical cofactor of ribonucleotide reductase (RNR), probably by providing electrons for reduction during radical cofactor maturation in the catalytic small subunit.</text>
</comment>
<dbReference type="GO" id="GO:0009055">
    <property type="term" value="F:electron transfer activity"/>
    <property type="evidence" value="ECO:0007669"/>
    <property type="project" value="UniProtKB-UniRule"/>
</dbReference>
<evidence type="ECO:0000256" key="5">
    <source>
        <dbReference type="ARBA" id="ARBA00022714"/>
    </source>
</evidence>
<evidence type="ECO:0000256" key="4">
    <source>
        <dbReference type="ARBA" id="ARBA00022490"/>
    </source>
</evidence>
<dbReference type="InterPro" id="IPR007785">
    <property type="entry name" value="Anamorsin"/>
</dbReference>
<comment type="cofactor">
    <cofactor evidence="1 10">
        <name>[4Fe-4S] cluster</name>
        <dbReference type="ChEBI" id="CHEBI:49883"/>
    </cofactor>
</comment>
<feature type="binding site" evidence="10">
    <location>
        <position position="252"/>
    </location>
    <ligand>
        <name>[2Fe-2S] cluster</name>
        <dbReference type="ChEBI" id="CHEBI:190135"/>
    </ligand>
</feature>
<dbReference type="CDD" id="cd02440">
    <property type="entry name" value="AdoMet_MTases"/>
    <property type="match status" value="1"/>
</dbReference>
<evidence type="ECO:0000256" key="3">
    <source>
        <dbReference type="ARBA" id="ARBA00022485"/>
    </source>
</evidence>
<evidence type="ECO:0000256" key="6">
    <source>
        <dbReference type="ARBA" id="ARBA00022723"/>
    </source>
</evidence>
<organism evidence="13 14">
    <name type="scientific">Ramazzottius varieornatus</name>
    <name type="common">Water bear</name>
    <name type="synonym">Tardigrade</name>
    <dbReference type="NCBI Taxonomy" id="947166"/>
    <lineage>
        <taxon>Eukaryota</taxon>
        <taxon>Metazoa</taxon>
        <taxon>Ecdysozoa</taxon>
        <taxon>Tardigrada</taxon>
        <taxon>Eutardigrada</taxon>
        <taxon>Parachela</taxon>
        <taxon>Hypsibioidea</taxon>
        <taxon>Ramazzottiidae</taxon>
        <taxon>Ramazzottius</taxon>
    </lineage>
</organism>
<dbReference type="SUPFAM" id="SSF53335">
    <property type="entry name" value="S-adenosyl-L-methionine-dependent methyltransferases"/>
    <property type="match status" value="1"/>
</dbReference>
<feature type="region of interest" description="Fe-S binding site B" evidence="10">
    <location>
        <begin position="276"/>
        <end position="290"/>
    </location>
</feature>
<feature type="short sequence motif" description="Cx2C motif 1" evidence="10">
    <location>
        <begin position="276"/>
        <end position="279"/>
    </location>
</feature>
<evidence type="ECO:0000256" key="8">
    <source>
        <dbReference type="ARBA" id="ARBA00023014"/>
    </source>
</evidence>
<dbReference type="InterPro" id="IPR029063">
    <property type="entry name" value="SAM-dependent_MTases_sf"/>
</dbReference>
<dbReference type="PANTHER" id="PTHR13273:SF14">
    <property type="entry name" value="ANAMORSIN"/>
    <property type="match status" value="1"/>
</dbReference>